<keyword evidence="3" id="KW-0032">Aminotransferase</keyword>
<keyword evidence="1" id="KW-0663">Pyridoxal phosphate</keyword>
<dbReference type="AlphaFoldDB" id="A0A3L7AAR6"/>
<evidence type="ECO:0000256" key="1">
    <source>
        <dbReference type="ARBA" id="ARBA00022898"/>
    </source>
</evidence>
<keyword evidence="3" id="KW-0808">Transferase</keyword>
<dbReference type="Pfam" id="PF00266">
    <property type="entry name" value="Aminotran_5"/>
    <property type="match status" value="1"/>
</dbReference>
<comment type="caution">
    <text evidence="3">The sequence shown here is derived from an EMBL/GenBank/DDBJ whole genome shotgun (WGS) entry which is preliminary data.</text>
</comment>
<protein>
    <submittedName>
        <fullName evidence="3">Aminotransferase class V-fold PLP-dependent enzyme</fullName>
    </submittedName>
</protein>
<dbReference type="InterPro" id="IPR015421">
    <property type="entry name" value="PyrdxlP-dep_Trfase_major"/>
</dbReference>
<dbReference type="InterPro" id="IPR015424">
    <property type="entry name" value="PyrdxlP-dep_Trfase"/>
</dbReference>
<dbReference type="Gene3D" id="3.40.640.10">
    <property type="entry name" value="Type I PLP-dependent aspartate aminotransferase-like (Major domain)"/>
    <property type="match status" value="1"/>
</dbReference>
<dbReference type="PANTHER" id="PTHR43092:SF2">
    <property type="entry name" value="HERCYNYLCYSTEINE SULFOXIDE LYASE"/>
    <property type="match status" value="1"/>
</dbReference>
<dbReference type="Proteomes" id="UP000272503">
    <property type="component" value="Unassembled WGS sequence"/>
</dbReference>
<dbReference type="Gene3D" id="3.90.1150.10">
    <property type="entry name" value="Aspartate Aminotransferase, domain 1"/>
    <property type="match status" value="1"/>
</dbReference>
<gene>
    <name evidence="3" type="ORF">D9V32_05380</name>
</gene>
<dbReference type="EMBL" id="RCUX01000003">
    <property type="protein sequence ID" value="RLP77054.1"/>
    <property type="molecule type" value="Genomic_DNA"/>
</dbReference>
<dbReference type="SUPFAM" id="SSF53383">
    <property type="entry name" value="PLP-dependent transferases"/>
    <property type="match status" value="1"/>
</dbReference>
<evidence type="ECO:0000313" key="4">
    <source>
        <dbReference type="Proteomes" id="UP000272503"/>
    </source>
</evidence>
<accession>A0A3L7AAR6</accession>
<evidence type="ECO:0000259" key="2">
    <source>
        <dbReference type="Pfam" id="PF00266"/>
    </source>
</evidence>
<dbReference type="InterPro" id="IPR015422">
    <property type="entry name" value="PyrdxlP-dep_Trfase_small"/>
</dbReference>
<evidence type="ECO:0000313" key="3">
    <source>
        <dbReference type="EMBL" id="RLP77054.1"/>
    </source>
</evidence>
<dbReference type="OrthoDB" id="250246at2"/>
<dbReference type="PANTHER" id="PTHR43092">
    <property type="entry name" value="L-CYSTEINE DESULFHYDRASE"/>
    <property type="match status" value="1"/>
</dbReference>
<name>A0A3L7AAR6_9MICO</name>
<feature type="domain" description="Aminotransferase class V" evidence="2">
    <location>
        <begin position="68"/>
        <end position="387"/>
    </location>
</feature>
<sequence length="400" mass="42500">MTQPIFTALTLRDGSLARDAWTFAPGVVPLNHGSFGAVADPVITAQRALQVEADQSAVGWFPHLPARTREARERVAGFVGADPGDTVFVPNASAGATVVFNALRLSPGDEILVTDHGYGAVTLGAHRLARRTGARVTTVAIALDAGDADVLAAFAAAIGPRTRLIVVDQISSATARLFPTAAITALAHRHGARVLVDGAHAPGLIADAARVAGGDWWFGNLHKWPAAPRGSALLVTTAEDRDDLWPLIDSWHSELPYPERFDMQGTLDITPYLAAPIAAEWIEHTFGWDQARAAMETGAEAAAEIVAAAMQPVVEGAARPRVASPAPSMRLVRLPGTLGATREEADGLRERLYAATGIECSFTSFRGVGYVRLSIHLYTTPADLDALIERAIPLLVEWSR</sequence>
<reference evidence="3 4" key="1">
    <citation type="submission" date="2018-10" db="EMBL/GenBank/DDBJ databases">
        <authorList>
            <person name="Li J."/>
        </authorList>
    </citation>
    <scope>NUCLEOTIDE SEQUENCE [LARGE SCALE GENOMIC DNA]</scope>
    <source>
        <strain evidence="3 4">IF 016277</strain>
    </source>
</reference>
<dbReference type="InterPro" id="IPR000192">
    <property type="entry name" value="Aminotrans_V_dom"/>
</dbReference>
<proteinExistence type="predicted"/>
<organism evidence="3 4">
    <name type="scientific">Mycetocola tolaasinivorans</name>
    <dbReference type="NCBI Taxonomy" id="76635"/>
    <lineage>
        <taxon>Bacteria</taxon>
        <taxon>Bacillati</taxon>
        <taxon>Actinomycetota</taxon>
        <taxon>Actinomycetes</taxon>
        <taxon>Micrococcales</taxon>
        <taxon>Microbacteriaceae</taxon>
        <taxon>Mycetocola</taxon>
    </lineage>
</organism>
<keyword evidence="4" id="KW-1185">Reference proteome</keyword>
<dbReference type="GO" id="GO:0008483">
    <property type="term" value="F:transaminase activity"/>
    <property type="evidence" value="ECO:0007669"/>
    <property type="project" value="UniProtKB-KW"/>
</dbReference>
<dbReference type="RefSeq" id="WP_121647863.1">
    <property type="nucleotide sequence ID" value="NZ_RCUX01000003.1"/>
</dbReference>